<evidence type="ECO:0000256" key="4">
    <source>
        <dbReference type="HAMAP-Rule" id="MF_01124"/>
    </source>
</evidence>
<keyword evidence="4" id="KW-0749">Sporulation</keyword>
<dbReference type="InterPro" id="IPR008681">
    <property type="entry name" value="Neg-reg_MecA"/>
</dbReference>
<evidence type="ECO:0000256" key="3">
    <source>
        <dbReference type="ARBA" id="ARBA00023287"/>
    </source>
</evidence>
<dbReference type="HAMAP" id="MF_01124">
    <property type="entry name" value="MecA"/>
    <property type="match status" value="1"/>
</dbReference>
<proteinExistence type="inferred from homology"/>
<keyword evidence="3 4" id="KW-0178">Competence</keyword>
<comment type="domain">
    <text evidence="4">The N-terminal domain has binding sites for ComK and probably for unfolded/aggregated proteins; the C-terminal domain interacts with ClpC.</text>
</comment>
<evidence type="ECO:0000256" key="2">
    <source>
        <dbReference type="ARBA" id="ARBA00011738"/>
    </source>
</evidence>
<dbReference type="PANTHER" id="PTHR39161:SF1">
    <property type="entry name" value="ADAPTER PROTEIN MECA 1"/>
    <property type="match status" value="1"/>
</dbReference>
<gene>
    <name evidence="4 5" type="primary">mecA</name>
    <name evidence="5" type="ORF">J5Y03_05270</name>
</gene>
<evidence type="ECO:0000256" key="1">
    <source>
        <dbReference type="ARBA" id="ARBA00005397"/>
    </source>
</evidence>
<name>A0A940NL87_9BACI</name>
<comment type="caution">
    <text evidence="5">The sequence shown here is derived from an EMBL/GenBank/DDBJ whole genome shotgun (WGS) entry which is preliminary data.</text>
</comment>
<dbReference type="PIRSF" id="PIRSF029008">
    <property type="entry name" value="MecA"/>
    <property type="match status" value="1"/>
</dbReference>
<dbReference type="GO" id="GO:0042174">
    <property type="term" value="P:negative regulation of sporulation resulting in formation of a cellular spore"/>
    <property type="evidence" value="ECO:0007669"/>
    <property type="project" value="UniProtKB-UniRule"/>
</dbReference>
<dbReference type="AlphaFoldDB" id="A0A940NL87"/>
<dbReference type="Pfam" id="PF05389">
    <property type="entry name" value="MecA"/>
    <property type="match status" value="1"/>
</dbReference>
<evidence type="ECO:0000313" key="6">
    <source>
        <dbReference type="Proteomes" id="UP000682134"/>
    </source>
</evidence>
<keyword evidence="6" id="KW-1185">Reference proteome</keyword>
<comment type="subunit">
    <text evidence="2 4">Homodimer.</text>
</comment>
<dbReference type="NCBIfam" id="NF002644">
    <property type="entry name" value="PRK02315.1-5"/>
    <property type="match status" value="1"/>
</dbReference>
<dbReference type="RefSeq" id="WP_209403301.1">
    <property type="nucleotide sequence ID" value="NZ_JAGIYQ010000003.1"/>
</dbReference>
<dbReference type="GO" id="GO:0045808">
    <property type="term" value="P:negative regulation of establishment of competence for transformation"/>
    <property type="evidence" value="ECO:0007669"/>
    <property type="project" value="UniProtKB-UniRule"/>
</dbReference>
<sequence>MEIERINDNTFKFSISYMDIEERGFSKDEVWLDRERSEQLFWELIDEAHLTEEFISGDPLWIQVQALDTGIEVVVTKAVLSKDGKKVEVNLGDHEKNLEIPFIPLDEDDESELEDEEFYESSHEIHEQKNYVISVKNLEDLIEMSHAADLSTVFNTIYSYNEQYYVYVEFNEEAYNEKEILQIISLLLEYGQRSKITVHVLEEYGKKIYEETALSFFKSMFSIS</sequence>
<dbReference type="GO" id="GO:0030674">
    <property type="term" value="F:protein-macromolecule adaptor activity"/>
    <property type="evidence" value="ECO:0007669"/>
    <property type="project" value="UniProtKB-UniRule"/>
</dbReference>
<reference evidence="5" key="1">
    <citation type="submission" date="2021-04" db="EMBL/GenBank/DDBJ databases">
        <title>Genome seq and assembly of Bacillus sp.</title>
        <authorList>
            <person name="Chhetri G."/>
        </authorList>
    </citation>
    <scope>NUCLEOTIDE SEQUENCE</scope>
    <source>
        <strain evidence="5">RG28</strain>
    </source>
</reference>
<dbReference type="PANTHER" id="PTHR39161">
    <property type="entry name" value="ADAPTER PROTEIN MECA"/>
    <property type="match status" value="1"/>
</dbReference>
<comment type="similarity">
    <text evidence="1 4">Belongs to the MecA family.</text>
</comment>
<dbReference type="InterPro" id="IPR038471">
    <property type="entry name" value="MecA_C_sf"/>
</dbReference>
<comment type="function">
    <text evidence="4">Enables the recognition and targeting of unfolded and aggregated proteins to the ClpC protease or to other proteins involved in proteolysis. Acts negatively in the development of competence by binding ComK and recruiting it to the ClpCP protease. When overexpressed, inhibits sporulation. Also involved in Spx degradation by ClpC.</text>
</comment>
<evidence type="ECO:0000313" key="5">
    <source>
        <dbReference type="EMBL" id="MBP0724596.1"/>
    </source>
</evidence>
<dbReference type="GO" id="GO:0030435">
    <property type="term" value="P:sporulation resulting in formation of a cellular spore"/>
    <property type="evidence" value="ECO:0007669"/>
    <property type="project" value="UniProtKB-KW"/>
</dbReference>
<accession>A0A940NL87</accession>
<protein>
    <recommendedName>
        <fullName evidence="4">Adapter protein MecA</fullName>
    </recommendedName>
</protein>
<dbReference type="Proteomes" id="UP000682134">
    <property type="component" value="Unassembled WGS sequence"/>
</dbReference>
<dbReference type="GO" id="GO:0030420">
    <property type="term" value="P:establishment of competence for transformation"/>
    <property type="evidence" value="ECO:0007669"/>
    <property type="project" value="UniProtKB-KW"/>
</dbReference>
<dbReference type="EMBL" id="JAGIYQ010000003">
    <property type="protein sequence ID" value="MBP0724596.1"/>
    <property type="molecule type" value="Genomic_DNA"/>
</dbReference>
<organism evidence="5 6">
    <name type="scientific">Gottfriedia endophytica</name>
    <dbReference type="NCBI Taxonomy" id="2820819"/>
    <lineage>
        <taxon>Bacteria</taxon>
        <taxon>Bacillati</taxon>
        <taxon>Bacillota</taxon>
        <taxon>Bacilli</taxon>
        <taxon>Bacillales</taxon>
        <taxon>Bacillaceae</taxon>
        <taxon>Gottfriedia</taxon>
    </lineage>
</organism>
<dbReference type="Gene3D" id="3.30.70.1950">
    <property type="match status" value="1"/>
</dbReference>